<feature type="compositionally biased region" description="Gly residues" evidence="1">
    <location>
        <begin position="40"/>
        <end position="63"/>
    </location>
</feature>
<evidence type="ECO:0000313" key="3">
    <source>
        <dbReference type="EMBL" id="MCG7981012.1"/>
    </source>
</evidence>
<accession>A0A9E4TVM7</accession>
<evidence type="ECO:0000256" key="1">
    <source>
        <dbReference type="SAM" id="MobiDB-lite"/>
    </source>
</evidence>
<protein>
    <submittedName>
        <fullName evidence="3">Uncharacterized protein</fullName>
    </submittedName>
</protein>
<dbReference type="AlphaFoldDB" id="A0A9E4TVM7"/>
<dbReference type="EMBL" id="JAEPCR010000185">
    <property type="protein sequence ID" value="MCG7981012.1"/>
    <property type="molecule type" value="Genomic_DNA"/>
</dbReference>
<gene>
    <name evidence="3" type="ORF">JAY77_23055</name>
</gene>
<keyword evidence="2" id="KW-0732">Signal</keyword>
<dbReference type="Proteomes" id="UP000886674">
    <property type="component" value="Unassembled WGS sequence"/>
</dbReference>
<dbReference type="PROSITE" id="PS51257">
    <property type="entry name" value="PROKAR_LIPOPROTEIN"/>
    <property type="match status" value="1"/>
</dbReference>
<feature type="signal peptide" evidence="2">
    <location>
        <begin position="1"/>
        <end position="27"/>
    </location>
</feature>
<comment type="caution">
    <text evidence="3">The sequence shown here is derived from an EMBL/GenBank/DDBJ whole genome shotgun (WGS) entry which is preliminary data.</text>
</comment>
<feature type="chain" id="PRO_5039375515" evidence="2">
    <location>
        <begin position="28"/>
        <end position="289"/>
    </location>
</feature>
<organism evidence="3 4">
    <name type="scientific">Candidatus Thiodiazotropha taylori</name>
    <dbReference type="NCBI Taxonomy" id="2792791"/>
    <lineage>
        <taxon>Bacteria</taxon>
        <taxon>Pseudomonadati</taxon>
        <taxon>Pseudomonadota</taxon>
        <taxon>Gammaproteobacteria</taxon>
        <taxon>Chromatiales</taxon>
        <taxon>Sedimenticolaceae</taxon>
        <taxon>Candidatus Thiodiazotropha</taxon>
    </lineage>
</organism>
<reference evidence="3" key="1">
    <citation type="journal article" date="2021" name="Proc. Natl. Acad. Sci. U.S.A.">
        <title>Global biogeography of chemosynthetic symbionts reveals both localized and globally distributed symbiont groups. .</title>
        <authorList>
            <person name="Osvatic J.T."/>
            <person name="Wilkins L.G.E."/>
            <person name="Leibrecht L."/>
            <person name="Leray M."/>
            <person name="Zauner S."/>
            <person name="Polzin J."/>
            <person name="Camacho Y."/>
            <person name="Gros O."/>
            <person name="van Gils J.A."/>
            <person name="Eisen J.A."/>
            <person name="Petersen J.M."/>
            <person name="Yuen B."/>
        </authorList>
    </citation>
    <scope>NUCLEOTIDE SEQUENCE</scope>
    <source>
        <strain evidence="3">MAGclacostrist055</strain>
    </source>
</reference>
<proteinExistence type="predicted"/>
<name>A0A9E4TVM7_9GAMM</name>
<feature type="region of interest" description="Disordered" evidence="1">
    <location>
        <begin position="23"/>
        <end position="63"/>
    </location>
</feature>
<evidence type="ECO:0000256" key="2">
    <source>
        <dbReference type="SAM" id="SignalP"/>
    </source>
</evidence>
<sequence>MMKKLLQLLLMLSVALILSGCPGDDNNDDGDSGTTTDSGDSGGDSGDAGGDSGGDSTGDGNGSISGNLVLQTADFSSATPCPMQDVLTDASAISALRTALESGTLLYLDIPFNGSDSDIYRKKCGLEGFWNPSDNTDEISLSAIGLDPVDAPNITDLVLFGNAGICADGFNNSSFGVGEGFPVVGTYRKEIKAAHQGTTYHLRFRAVVSGSSAGNTFTSEGITPSTGLRTLIYSVDGAETPHDGVFSALVNAMSASTSAAPGATIEVRKSAGGAVVFTAVIEVICVSTS</sequence>
<evidence type="ECO:0000313" key="4">
    <source>
        <dbReference type="Proteomes" id="UP000886674"/>
    </source>
</evidence>